<dbReference type="InterPro" id="IPR036396">
    <property type="entry name" value="Cyt_P450_sf"/>
</dbReference>
<sequence length="502" mass="57295">MAWPLTAIPDTVSLWSGLAVLCALYLIGRSIYDVFLGPLSKFPGPPLWALTHIPRLVAQAAGVESQVHAKLHRQYGNVVRVGPRELSFTNGAQAWREIYGFRKHGQIQPGKDKIFYVNPSEGVPSILGASDVNHARVRRILAHAFSDKALKDQEPLLRRWMSLMSSKLGEHANGVDRVDIMKIYNCTTFDVMGELTFSESLGMLQDSKYSPWVETIFRSIKTATQFRSLRQFHAVTRFILDEILFKSKSAQLQLREHQRYTSDRVNRRLEREPDHPDFWTKILAKHEEEGGLTLEEHYSNASLFMMAGTETTATALSGTTYHLLRNPECLKKLTEEIRSAFDGLDDVTLDKAARLRYVHAVLQEAMRLYPPLPIALPRTTPVGGSTICGEYVPANVTVGVNHFATYRMEQHFKNPTEFHPERWLSDPEYLHDHLDAVEPFSIGPRNCLGKNLAWHEMRLLLVGVLLHFDLQLDEASEHWDDQKVYTLWEKRPLWCTLKAVKS</sequence>
<reference evidence="9" key="1">
    <citation type="submission" date="2023-04" db="EMBL/GenBank/DDBJ databases">
        <title>Black Yeasts Isolated from many extreme environments.</title>
        <authorList>
            <person name="Coleine C."/>
            <person name="Stajich J.E."/>
            <person name="Selbmann L."/>
        </authorList>
    </citation>
    <scope>NUCLEOTIDE SEQUENCE</scope>
    <source>
        <strain evidence="9">CCFEE 5312</strain>
    </source>
</reference>
<proteinExistence type="inferred from homology"/>
<comment type="cofactor">
    <cofactor evidence="1 6">
        <name>heme</name>
        <dbReference type="ChEBI" id="CHEBI:30413"/>
    </cofactor>
</comment>
<evidence type="ECO:0000313" key="9">
    <source>
        <dbReference type="EMBL" id="KAK3046824.1"/>
    </source>
</evidence>
<dbReference type="GO" id="GO:0004497">
    <property type="term" value="F:monooxygenase activity"/>
    <property type="evidence" value="ECO:0007669"/>
    <property type="project" value="UniProtKB-KW"/>
</dbReference>
<feature type="binding site" description="axial binding residue" evidence="6">
    <location>
        <position position="447"/>
    </location>
    <ligand>
        <name>heme</name>
        <dbReference type="ChEBI" id="CHEBI:30413"/>
    </ligand>
    <ligandPart>
        <name>Fe</name>
        <dbReference type="ChEBI" id="CHEBI:18248"/>
    </ligandPart>
</feature>
<dbReference type="Pfam" id="PF00067">
    <property type="entry name" value="p450"/>
    <property type="match status" value="1"/>
</dbReference>
<evidence type="ECO:0000256" key="1">
    <source>
        <dbReference type="ARBA" id="ARBA00001971"/>
    </source>
</evidence>
<keyword evidence="10" id="KW-1185">Reference proteome</keyword>
<keyword evidence="7" id="KW-0503">Monooxygenase</keyword>
<dbReference type="InterPro" id="IPR017972">
    <property type="entry name" value="Cyt_P450_CS"/>
</dbReference>
<dbReference type="GO" id="GO:0005506">
    <property type="term" value="F:iron ion binding"/>
    <property type="evidence" value="ECO:0007669"/>
    <property type="project" value="InterPro"/>
</dbReference>
<dbReference type="InterPro" id="IPR050121">
    <property type="entry name" value="Cytochrome_P450_monoxygenase"/>
</dbReference>
<evidence type="ECO:0000256" key="4">
    <source>
        <dbReference type="ARBA" id="ARBA00022723"/>
    </source>
</evidence>
<dbReference type="InterPro" id="IPR002401">
    <property type="entry name" value="Cyt_P450_E_grp-I"/>
</dbReference>
<dbReference type="EMBL" id="JAWDJX010000078">
    <property type="protein sequence ID" value="KAK3046824.1"/>
    <property type="molecule type" value="Genomic_DNA"/>
</dbReference>
<dbReference type="SUPFAM" id="SSF48264">
    <property type="entry name" value="Cytochrome P450"/>
    <property type="match status" value="1"/>
</dbReference>
<gene>
    <name evidence="9" type="ORF">LTR09_011709</name>
</gene>
<dbReference type="Gene3D" id="1.10.630.10">
    <property type="entry name" value="Cytochrome P450"/>
    <property type="match status" value="1"/>
</dbReference>
<evidence type="ECO:0000256" key="3">
    <source>
        <dbReference type="ARBA" id="ARBA00022617"/>
    </source>
</evidence>
<keyword evidence="3 6" id="KW-0349">Heme</keyword>
<name>A0AAJ0G7E5_9PEZI</name>
<dbReference type="PRINTS" id="PR00385">
    <property type="entry name" value="P450"/>
</dbReference>
<evidence type="ECO:0000313" key="10">
    <source>
        <dbReference type="Proteomes" id="UP001271007"/>
    </source>
</evidence>
<keyword evidence="8" id="KW-1133">Transmembrane helix</keyword>
<evidence type="ECO:0000256" key="6">
    <source>
        <dbReference type="PIRSR" id="PIRSR602401-1"/>
    </source>
</evidence>
<dbReference type="PRINTS" id="PR00463">
    <property type="entry name" value="EP450I"/>
</dbReference>
<dbReference type="InterPro" id="IPR001128">
    <property type="entry name" value="Cyt_P450"/>
</dbReference>
<keyword evidence="4 6" id="KW-0479">Metal-binding</keyword>
<comment type="similarity">
    <text evidence="2 7">Belongs to the cytochrome P450 family.</text>
</comment>
<evidence type="ECO:0000256" key="7">
    <source>
        <dbReference type="RuleBase" id="RU000461"/>
    </source>
</evidence>
<organism evidence="9 10">
    <name type="scientific">Extremus antarcticus</name>
    <dbReference type="NCBI Taxonomy" id="702011"/>
    <lineage>
        <taxon>Eukaryota</taxon>
        <taxon>Fungi</taxon>
        <taxon>Dikarya</taxon>
        <taxon>Ascomycota</taxon>
        <taxon>Pezizomycotina</taxon>
        <taxon>Dothideomycetes</taxon>
        <taxon>Dothideomycetidae</taxon>
        <taxon>Mycosphaerellales</taxon>
        <taxon>Extremaceae</taxon>
        <taxon>Extremus</taxon>
    </lineage>
</organism>
<dbReference type="PANTHER" id="PTHR24305">
    <property type="entry name" value="CYTOCHROME P450"/>
    <property type="match status" value="1"/>
</dbReference>
<evidence type="ECO:0000256" key="2">
    <source>
        <dbReference type="ARBA" id="ARBA00010617"/>
    </source>
</evidence>
<dbReference type="AlphaFoldDB" id="A0AAJ0G7E5"/>
<accession>A0AAJ0G7E5</accession>
<dbReference type="CDD" id="cd11058">
    <property type="entry name" value="CYP60B-like"/>
    <property type="match status" value="1"/>
</dbReference>
<keyword evidence="5 6" id="KW-0408">Iron</keyword>
<keyword evidence="8" id="KW-0812">Transmembrane</keyword>
<keyword evidence="8" id="KW-0472">Membrane</keyword>
<dbReference type="PROSITE" id="PS00086">
    <property type="entry name" value="CYTOCHROME_P450"/>
    <property type="match status" value="1"/>
</dbReference>
<protein>
    <recommendedName>
        <fullName evidence="11">Cytochrome P450</fullName>
    </recommendedName>
</protein>
<evidence type="ECO:0000256" key="5">
    <source>
        <dbReference type="ARBA" id="ARBA00023004"/>
    </source>
</evidence>
<evidence type="ECO:0000256" key="8">
    <source>
        <dbReference type="SAM" id="Phobius"/>
    </source>
</evidence>
<comment type="caution">
    <text evidence="9">The sequence shown here is derived from an EMBL/GenBank/DDBJ whole genome shotgun (WGS) entry which is preliminary data.</text>
</comment>
<dbReference type="PANTHER" id="PTHR24305:SF210">
    <property type="entry name" value="CYTOCHROME P450 MONOOXYGENASE ASQL-RELATED"/>
    <property type="match status" value="1"/>
</dbReference>
<dbReference type="GO" id="GO:0020037">
    <property type="term" value="F:heme binding"/>
    <property type="evidence" value="ECO:0007669"/>
    <property type="project" value="InterPro"/>
</dbReference>
<dbReference type="GO" id="GO:0016705">
    <property type="term" value="F:oxidoreductase activity, acting on paired donors, with incorporation or reduction of molecular oxygen"/>
    <property type="evidence" value="ECO:0007669"/>
    <property type="project" value="InterPro"/>
</dbReference>
<evidence type="ECO:0008006" key="11">
    <source>
        <dbReference type="Google" id="ProtNLM"/>
    </source>
</evidence>
<dbReference type="Proteomes" id="UP001271007">
    <property type="component" value="Unassembled WGS sequence"/>
</dbReference>
<keyword evidence="7" id="KW-0560">Oxidoreductase</keyword>
<feature type="transmembrane region" description="Helical" evidence="8">
    <location>
        <begin position="12"/>
        <end position="32"/>
    </location>
</feature>